<name>A0A382WQ05_9ZZZZ</name>
<dbReference type="AlphaFoldDB" id="A0A382WQ05"/>
<dbReference type="InterPro" id="IPR013320">
    <property type="entry name" value="ConA-like_dom_sf"/>
</dbReference>
<evidence type="ECO:0000313" key="1">
    <source>
        <dbReference type="EMBL" id="SVD60922.1"/>
    </source>
</evidence>
<dbReference type="Gene3D" id="2.60.120.200">
    <property type="match status" value="1"/>
</dbReference>
<protein>
    <submittedName>
        <fullName evidence="1">Uncharacterized protein</fullName>
    </submittedName>
</protein>
<feature type="non-terminal residue" evidence="1">
    <location>
        <position position="164"/>
    </location>
</feature>
<proteinExistence type="predicted"/>
<sequence length="164" mass="17881">MMKITGYADKISAAPGETIRFMVNSEAGKRYRNDIVRVICGDENPDGPGYREKVVNTAANGTYKSRKQVIHAGSFVEIGASDMLDGLKSFTMQAFIWPTTPEIGTQAIISKWRDRDKAGAALIITKENGSLALCLGNGKGKIQTINTGKPLIAKEWYFVAASYD</sequence>
<dbReference type="EMBL" id="UINC01161622">
    <property type="protein sequence ID" value="SVD60922.1"/>
    <property type="molecule type" value="Genomic_DNA"/>
</dbReference>
<organism evidence="1">
    <name type="scientific">marine metagenome</name>
    <dbReference type="NCBI Taxonomy" id="408172"/>
    <lineage>
        <taxon>unclassified sequences</taxon>
        <taxon>metagenomes</taxon>
        <taxon>ecological metagenomes</taxon>
    </lineage>
</organism>
<reference evidence="1" key="1">
    <citation type="submission" date="2018-05" db="EMBL/GenBank/DDBJ databases">
        <authorList>
            <person name="Lanie J.A."/>
            <person name="Ng W.-L."/>
            <person name="Kazmierczak K.M."/>
            <person name="Andrzejewski T.M."/>
            <person name="Davidsen T.M."/>
            <person name="Wayne K.J."/>
            <person name="Tettelin H."/>
            <person name="Glass J.I."/>
            <person name="Rusch D."/>
            <person name="Podicherti R."/>
            <person name="Tsui H.-C.T."/>
            <person name="Winkler M.E."/>
        </authorList>
    </citation>
    <scope>NUCLEOTIDE SEQUENCE</scope>
</reference>
<accession>A0A382WQ05</accession>
<gene>
    <name evidence="1" type="ORF">METZ01_LOCUS413776</name>
</gene>
<dbReference type="SUPFAM" id="SSF49899">
    <property type="entry name" value="Concanavalin A-like lectins/glucanases"/>
    <property type="match status" value="1"/>
</dbReference>